<name>A0A9P2YUJ6_STAAU</name>
<evidence type="ECO:0000313" key="2">
    <source>
        <dbReference type="Proteomes" id="UP000265645"/>
    </source>
</evidence>
<dbReference type="Proteomes" id="UP000265645">
    <property type="component" value="Unassembled WGS sequence"/>
</dbReference>
<proteinExistence type="predicted"/>
<gene>
    <name evidence="1" type="primary">purM_2</name>
    <name evidence="1" type="ORF">M1K003_2944</name>
</gene>
<protein>
    <submittedName>
        <fullName evidence="1">Phosphoribosylformylglycinamidine cyclo-ligase</fullName>
    </submittedName>
</protein>
<comment type="caution">
    <text evidence="1">The sequence shown here is derived from an EMBL/GenBank/DDBJ whole genome shotgun (WGS) entry which is preliminary data.</text>
</comment>
<evidence type="ECO:0000313" key="1">
    <source>
        <dbReference type="EMBL" id="GBU00918.1"/>
    </source>
</evidence>
<reference evidence="2" key="1">
    <citation type="submission" date="2017-08" db="EMBL/GenBank/DDBJ databases">
        <title>Protection against atopic dermatitis through acquisition of Staphylococcus quorum-sensing agr mutations in the skin.</title>
        <authorList>
            <person name="Nakamura Y."/>
            <person name="Takahashi H."/>
            <person name="Takaya A."/>
            <person name="Inoue Y."/>
            <person name="Katayama Y."/>
            <person name="Kusuya Y."/>
            <person name="Shoji T."/>
            <person name="Takada S."/>
            <person name="Nakagawa S."/>
            <person name="Oguma R."/>
            <person name="Ozawa N."/>
            <person name="Yamaide F."/>
            <person name="Suzuki S."/>
            <person name="Villaruz A."/>
            <person name="Otto M."/>
            <person name="Matsue H."/>
            <person name="Nunez G."/>
            <person name="Shimojo N."/>
        </authorList>
    </citation>
    <scope>NUCLEOTIDE SEQUENCE [LARGE SCALE GENOMIC DNA]</scope>
    <source>
        <strain evidence="2">M1K003</strain>
    </source>
</reference>
<dbReference type="Gene3D" id="3.90.650.10">
    <property type="entry name" value="PurM-like C-terminal domain"/>
    <property type="match status" value="1"/>
</dbReference>
<dbReference type="EMBL" id="BDVT01000197">
    <property type="protein sequence ID" value="GBU00918.1"/>
    <property type="molecule type" value="Genomic_DNA"/>
</dbReference>
<accession>A0A9P2YUJ6</accession>
<sequence length="48" mass="5381">MGIGYTIIVDKKDVQTTLTTLRAMDTTAYEIGEIIKDDDTPIHLLEVE</sequence>
<dbReference type="AlphaFoldDB" id="A0A9P2YUJ6"/>
<organism evidence="1 2">
    <name type="scientific">Staphylococcus aureus</name>
    <dbReference type="NCBI Taxonomy" id="1280"/>
    <lineage>
        <taxon>Bacteria</taxon>
        <taxon>Bacillati</taxon>
        <taxon>Bacillota</taxon>
        <taxon>Bacilli</taxon>
        <taxon>Bacillales</taxon>
        <taxon>Staphylococcaceae</taxon>
        <taxon>Staphylococcus</taxon>
    </lineage>
</organism>
<dbReference type="InterPro" id="IPR036676">
    <property type="entry name" value="PurM-like_C_sf"/>
</dbReference>
<dbReference type="SUPFAM" id="SSF56042">
    <property type="entry name" value="PurM C-terminal domain-like"/>
    <property type="match status" value="1"/>
</dbReference>